<feature type="active site" evidence="5 6">
    <location>
        <position position="303"/>
    </location>
</feature>
<dbReference type="SMART" id="SM00230">
    <property type="entry name" value="CysPc"/>
    <property type="match status" value="1"/>
</dbReference>
<proteinExistence type="inferred from homology"/>
<evidence type="ECO:0000256" key="4">
    <source>
        <dbReference type="ARBA" id="ARBA00022807"/>
    </source>
</evidence>
<evidence type="ECO:0000256" key="3">
    <source>
        <dbReference type="ARBA" id="ARBA00022801"/>
    </source>
</evidence>
<feature type="active site" evidence="5 6">
    <location>
        <position position="116"/>
    </location>
</feature>
<dbReference type="InterPro" id="IPR022684">
    <property type="entry name" value="Calpain_cysteine_protease"/>
</dbReference>
<dbReference type="AlphaFoldDB" id="A0A067SIT6"/>
<feature type="region of interest" description="Disordered" evidence="7">
    <location>
        <begin position="1"/>
        <end position="22"/>
    </location>
</feature>
<evidence type="ECO:0000256" key="1">
    <source>
        <dbReference type="ARBA" id="ARBA00007623"/>
    </source>
</evidence>
<dbReference type="SUPFAM" id="SSF54001">
    <property type="entry name" value="Cysteine proteinases"/>
    <property type="match status" value="1"/>
</dbReference>
<keyword evidence="4 6" id="KW-0788">Thiol protease</keyword>
<dbReference type="PANTHER" id="PTHR10183">
    <property type="entry name" value="CALPAIN"/>
    <property type="match status" value="1"/>
</dbReference>
<evidence type="ECO:0000256" key="5">
    <source>
        <dbReference type="PIRSR" id="PIRSR622684-1"/>
    </source>
</evidence>
<dbReference type="GO" id="GO:0006508">
    <property type="term" value="P:proteolysis"/>
    <property type="evidence" value="ECO:0007669"/>
    <property type="project" value="UniProtKB-KW"/>
</dbReference>
<keyword evidence="2 6" id="KW-0645">Protease</keyword>
<reference evidence="10" key="1">
    <citation type="journal article" date="2014" name="Proc. Natl. Acad. Sci. U.S.A.">
        <title>Extensive sampling of basidiomycete genomes demonstrates inadequacy of the white-rot/brown-rot paradigm for wood decay fungi.</title>
        <authorList>
            <person name="Riley R."/>
            <person name="Salamov A.A."/>
            <person name="Brown D.W."/>
            <person name="Nagy L.G."/>
            <person name="Floudas D."/>
            <person name="Held B.W."/>
            <person name="Levasseur A."/>
            <person name="Lombard V."/>
            <person name="Morin E."/>
            <person name="Otillar R."/>
            <person name="Lindquist E.A."/>
            <person name="Sun H."/>
            <person name="LaButti K.M."/>
            <person name="Schmutz J."/>
            <person name="Jabbour D."/>
            <person name="Luo H."/>
            <person name="Baker S.E."/>
            <person name="Pisabarro A.G."/>
            <person name="Walton J.D."/>
            <person name="Blanchette R.A."/>
            <person name="Henrissat B."/>
            <person name="Martin F."/>
            <person name="Cullen D."/>
            <person name="Hibbett D.S."/>
            <person name="Grigoriev I.V."/>
        </authorList>
    </citation>
    <scope>NUCLEOTIDE SEQUENCE [LARGE SCALE GENOMIC DNA]</scope>
    <source>
        <strain evidence="10">CBS 339.88</strain>
    </source>
</reference>
<dbReference type="InterPro" id="IPR038765">
    <property type="entry name" value="Papain-like_cys_pep_sf"/>
</dbReference>
<sequence>MPRRRNRGIPKATDAPPPAPKEQVGLLVTDELEEALTDCKQKVERISKTCRAANRKFRDSEFDLENDPASCLFGLEVDANEVPPDVRRVSQIFENPKFFADRPSSSDIKQGGLGDCWFLSALATMSTSPGLIEKLCVARDEEVGIYGFIFFRDNHWETVIIDDQLFWSIPKFEELKSEEQKLYHFDKDIYNSIARKGGKGLHFARSGTAGETWVPLIEKAYAKLHGDYASLDGGLMSEAIEDLTGGVSVIFNTGDILDPNRFWNDVLLQANDNTHLFGVGFNSLDEMRSGNSAATVQGLFGAHAYSILRVKECHGKRFIVLRNPWGQSEWTGRWSDGSKEWTGEWLQVLKELDHEMGDDGEFVMEYSDFLEVWETVERATIFDASWVMSSHWLCVPPKPLVHAWGYGEAVFYFTLPKASTAVIVLSLLDDRYFRGLEGIVKHNLEFAVYKRDTREWKGESVSAEFWHRSVSCQLELEAGDYAVYPRIDRSEYKETGEFDDKVKSWSKHKLSRVLTERTQSRSIAASTFALPI</sequence>
<protein>
    <recommendedName>
        <fullName evidence="8">Calpain catalytic domain-containing protein</fullName>
    </recommendedName>
</protein>
<evidence type="ECO:0000259" key="8">
    <source>
        <dbReference type="PROSITE" id="PS50203"/>
    </source>
</evidence>
<dbReference type="InterPro" id="IPR000169">
    <property type="entry name" value="Pept_cys_AS"/>
</dbReference>
<gene>
    <name evidence="9" type="ORF">GALMADRAFT_811153</name>
</gene>
<dbReference type="STRING" id="685588.A0A067SIT6"/>
<dbReference type="Proteomes" id="UP000027222">
    <property type="component" value="Unassembled WGS sequence"/>
</dbReference>
<dbReference type="EMBL" id="KL142395">
    <property type="protein sequence ID" value="KDR70850.1"/>
    <property type="molecule type" value="Genomic_DNA"/>
</dbReference>
<dbReference type="CDD" id="cd00044">
    <property type="entry name" value="CysPc"/>
    <property type="match status" value="1"/>
</dbReference>
<dbReference type="PROSITE" id="PS50203">
    <property type="entry name" value="CALPAIN_CAT"/>
    <property type="match status" value="1"/>
</dbReference>
<feature type="active site" evidence="5 6">
    <location>
        <position position="323"/>
    </location>
</feature>
<feature type="domain" description="Calpain catalytic" evidence="8">
    <location>
        <begin position="56"/>
        <end position="382"/>
    </location>
</feature>
<accession>A0A067SIT6</accession>
<evidence type="ECO:0000256" key="7">
    <source>
        <dbReference type="SAM" id="MobiDB-lite"/>
    </source>
</evidence>
<dbReference type="Pfam" id="PF00648">
    <property type="entry name" value="Peptidase_C2"/>
    <property type="match status" value="1"/>
</dbReference>
<dbReference type="PANTHER" id="PTHR10183:SF379">
    <property type="entry name" value="CALPAIN-5"/>
    <property type="match status" value="1"/>
</dbReference>
<comment type="similarity">
    <text evidence="1">Belongs to the peptidase C2 family.</text>
</comment>
<dbReference type="InterPro" id="IPR001300">
    <property type="entry name" value="Peptidase_C2_calpain_cat"/>
</dbReference>
<dbReference type="GO" id="GO:0004198">
    <property type="term" value="F:calcium-dependent cysteine-type endopeptidase activity"/>
    <property type="evidence" value="ECO:0007669"/>
    <property type="project" value="InterPro"/>
</dbReference>
<dbReference type="PRINTS" id="PR00704">
    <property type="entry name" value="CALPAIN"/>
</dbReference>
<organism evidence="9 10">
    <name type="scientific">Galerina marginata (strain CBS 339.88)</name>
    <dbReference type="NCBI Taxonomy" id="685588"/>
    <lineage>
        <taxon>Eukaryota</taxon>
        <taxon>Fungi</taxon>
        <taxon>Dikarya</taxon>
        <taxon>Basidiomycota</taxon>
        <taxon>Agaricomycotina</taxon>
        <taxon>Agaricomycetes</taxon>
        <taxon>Agaricomycetidae</taxon>
        <taxon>Agaricales</taxon>
        <taxon>Agaricineae</taxon>
        <taxon>Strophariaceae</taxon>
        <taxon>Galerina</taxon>
    </lineage>
</organism>
<dbReference type="OrthoDB" id="424753at2759"/>
<evidence type="ECO:0000256" key="6">
    <source>
        <dbReference type="PROSITE-ProRule" id="PRU00239"/>
    </source>
</evidence>
<dbReference type="PROSITE" id="PS00139">
    <property type="entry name" value="THIOL_PROTEASE_CYS"/>
    <property type="match status" value="1"/>
</dbReference>
<keyword evidence="3 6" id="KW-0378">Hydrolase</keyword>
<evidence type="ECO:0000256" key="2">
    <source>
        <dbReference type="ARBA" id="ARBA00022670"/>
    </source>
</evidence>
<name>A0A067SIT6_GALM3</name>
<dbReference type="HOGENOM" id="CLU_006072_2_2_1"/>
<dbReference type="Gene3D" id="3.90.70.10">
    <property type="entry name" value="Cysteine proteinases"/>
    <property type="match status" value="1"/>
</dbReference>
<keyword evidence="10" id="KW-1185">Reference proteome</keyword>
<evidence type="ECO:0000313" key="10">
    <source>
        <dbReference type="Proteomes" id="UP000027222"/>
    </source>
</evidence>
<evidence type="ECO:0000313" key="9">
    <source>
        <dbReference type="EMBL" id="KDR70850.1"/>
    </source>
</evidence>